<evidence type="ECO:0000256" key="1">
    <source>
        <dbReference type="ARBA" id="ARBA00010759"/>
    </source>
</evidence>
<keyword evidence="6" id="KW-1185">Reference proteome</keyword>
<dbReference type="NCBIfam" id="TIGR00079">
    <property type="entry name" value="pept_deformyl"/>
    <property type="match status" value="1"/>
</dbReference>
<dbReference type="InterPro" id="IPR036821">
    <property type="entry name" value="Peptide_deformylase_sf"/>
</dbReference>
<dbReference type="PRINTS" id="PR01576">
    <property type="entry name" value="PDEFORMYLASE"/>
</dbReference>
<dbReference type="NCBIfam" id="NF001159">
    <property type="entry name" value="PRK00150.1-3"/>
    <property type="match status" value="1"/>
</dbReference>
<comment type="catalytic activity">
    <reaction evidence="4">
        <text>N-terminal N-formyl-L-methionyl-[peptide] + H2O = N-terminal L-methionyl-[peptide] + formate</text>
        <dbReference type="Rhea" id="RHEA:24420"/>
        <dbReference type="Rhea" id="RHEA-COMP:10639"/>
        <dbReference type="Rhea" id="RHEA-COMP:10640"/>
        <dbReference type="ChEBI" id="CHEBI:15377"/>
        <dbReference type="ChEBI" id="CHEBI:15740"/>
        <dbReference type="ChEBI" id="CHEBI:49298"/>
        <dbReference type="ChEBI" id="CHEBI:64731"/>
        <dbReference type="EC" id="3.5.1.88"/>
    </reaction>
</comment>
<dbReference type="EMBL" id="PGFJ01000001">
    <property type="protein sequence ID" value="PJJ83185.1"/>
    <property type="molecule type" value="Genomic_DNA"/>
</dbReference>
<keyword evidence="3 4" id="KW-0378">Hydrolase</keyword>
<dbReference type="SUPFAM" id="SSF56420">
    <property type="entry name" value="Peptide deformylase"/>
    <property type="match status" value="1"/>
</dbReference>
<gene>
    <name evidence="4" type="primary">def</name>
    <name evidence="5" type="ORF">CLV57_0163</name>
</gene>
<dbReference type="HAMAP" id="MF_00163">
    <property type="entry name" value="Pep_deformylase"/>
    <property type="match status" value="1"/>
</dbReference>
<dbReference type="RefSeq" id="WP_100339472.1">
    <property type="nucleotide sequence ID" value="NZ_PGFJ01000001.1"/>
</dbReference>
<dbReference type="Pfam" id="PF01327">
    <property type="entry name" value="Pep_deformylase"/>
    <property type="match status" value="1"/>
</dbReference>
<dbReference type="Proteomes" id="UP000242687">
    <property type="component" value="Unassembled WGS sequence"/>
</dbReference>
<dbReference type="InterPro" id="IPR023635">
    <property type="entry name" value="Peptide_deformylase"/>
</dbReference>
<comment type="caution">
    <text evidence="5">The sequence shown here is derived from an EMBL/GenBank/DDBJ whole genome shotgun (WGS) entry which is preliminary data.</text>
</comment>
<dbReference type="Gene3D" id="3.90.45.10">
    <property type="entry name" value="Peptide deformylase"/>
    <property type="match status" value="1"/>
</dbReference>
<evidence type="ECO:0000256" key="2">
    <source>
        <dbReference type="ARBA" id="ARBA00022723"/>
    </source>
</evidence>
<feature type="binding site" evidence="4">
    <location>
        <position position="99"/>
    </location>
    <ligand>
        <name>Fe cation</name>
        <dbReference type="ChEBI" id="CHEBI:24875"/>
    </ligand>
</feature>
<sequence>MKYPIIAYGSPVLRQKATAIEPAEYPHIKELVADMFETMYSARGVGLAAPQVGMSMRLFVIDATPFDDDEPELKDFKKVFINANILEETGEEWAFNEGCLSIPEIREDVMRKSTVRISYYDENWKHHEETFSGLAARVIQHEYDHIEGKLFTDKLSPLRKRLLEKRLNDISRGMVKVEYKMKFPAVKKGR</sequence>
<comment type="function">
    <text evidence="4">Removes the formyl group from the N-terminal Met of newly synthesized proteins. Requires at least a dipeptide for an efficient rate of reaction. N-terminal L-methionine is a prerequisite for activity but the enzyme has broad specificity at other positions.</text>
</comment>
<evidence type="ECO:0000313" key="5">
    <source>
        <dbReference type="EMBL" id="PJJ83185.1"/>
    </source>
</evidence>
<name>A0A2H9VQU4_9SPHI</name>
<dbReference type="GO" id="GO:0042586">
    <property type="term" value="F:peptide deformylase activity"/>
    <property type="evidence" value="ECO:0007669"/>
    <property type="project" value="UniProtKB-UniRule"/>
</dbReference>
<protein>
    <recommendedName>
        <fullName evidence="4">Peptide deformylase</fullName>
        <shortName evidence="4">PDF</shortName>
        <ecNumber evidence="4">3.5.1.88</ecNumber>
    </recommendedName>
    <alternativeName>
        <fullName evidence="4">Polypeptide deformylase</fullName>
    </alternativeName>
</protein>
<proteinExistence type="inferred from homology"/>
<dbReference type="EC" id="3.5.1.88" evidence="4"/>
<evidence type="ECO:0000256" key="3">
    <source>
        <dbReference type="ARBA" id="ARBA00022801"/>
    </source>
</evidence>
<keyword evidence="2 4" id="KW-0479">Metal-binding</keyword>
<organism evidence="5 6">
    <name type="scientific">Mucilaginibacter auburnensis</name>
    <dbReference type="NCBI Taxonomy" id="1457233"/>
    <lineage>
        <taxon>Bacteria</taxon>
        <taxon>Pseudomonadati</taxon>
        <taxon>Bacteroidota</taxon>
        <taxon>Sphingobacteriia</taxon>
        <taxon>Sphingobacteriales</taxon>
        <taxon>Sphingobacteriaceae</taxon>
        <taxon>Mucilaginibacter</taxon>
    </lineage>
</organism>
<dbReference type="GO" id="GO:0046872">
    <property type="term" value="F:metal ion binding"/>
    <property type="evidence" value="ECO:0007669"/>
    <property type="project" value="UniProtKB-KW"/>
</dbReference>
<dbReference type="CDD" id="cd00487">
    <property type="entry name" value="Pep_deformylase"/>
    <property type="match status" value="1"/>
</dbReference>
<dbReference type="PANTHER" id="PTHR10458:SF22">
    <property type="entry name" value="PEPTIDE DEFORMYLASE"/>
    <property type="match status" value="1"/>
</dbReference>
<comment type="similarity">
    <text evidence="1 4">Belongs to the polypeptide deformylase family.</text>
</comment>
<comment type="cofactor">
    <cofactor evidence="4">
        <name>Fe(2+)</name>
        <dbReference type="ChEBI" id="CHEBI:29033"/>
    </cofactor>
    <text evidence="4">Binds 1 Fe(2+) ion.</text>
</comment>
<evidence type="ECO:0000256" key="4">
    <source>
        <dbReference type="HAMAP-Rule" id="MF_00163"/>
    </source>
</evidence>
<dbReference type="AlphaFoldDB" id="A0A2H9VQU4"/>
<dbReference type="PIRSF" id="PIRSF004749">
    <property type="entry name" value="Pep_def"/>
    <property type="match status" value="1"/>
</dbReference>
<feature type="binding site" evidence="4">
    <location>
        <position position="145"/>
    </location>
    <ligand>
        <name>Fe cation</name>
        <dbReference type="ChEBI" id="CHEBI:24875"/>
    </ligand>
</feature>
<dbReference type="GO" id="GO:0006412">
    <property type="term" value="P:translation"/>
    <property type="evidence" value="ECO:0007669"/>
    <property type="project" value="UniProtKB-UniRule"/>
</dbReference>
<keyword evidence="4" id="KW-0408">Iron</keyword>
<accession>A0A2H9VQU4</accession>
<keyword evidence="4" id="KW-0648">Protein biosynthesis</keyword>
<reference evidence="5 6" key="1">
    <citation type="submission" date="2017-11" db="EMBL/GenBank/DDBJ databases">
        <title>Genomic Encyclopedia of Archaeal and Bacterial Type Strains, Phase II (KMG-II): From Individual Species to Whole Genera.</title>
        <authorList>
            <person name="Goeker M."/>
        </authorList>
    </citation>
    <scope>NUCLEOTIDE SEQUENCE [LARGE SCALE GENOMIC DNA]</scope>
    <source>
        <strain evidence="5 6">DSM 28175</strain>
    </source>
</reference>
<feature type="binding site" evidence="4">
    <location>
        <position position="141"/>
    </location>
    <ligand>
        <name>Fe cation</name>
        <dbReference type="ChEBI" id="CHEBI:24875"/>
    </ligand>
</feature>
<evidence type="ECO:0000313" key="6">
    <source>
        <dbReference type="Proteomes" id="UP000242687"/>
    </source>
</evidence>
<dbReference type="OrthoDB" id="9784988at2"/>
<feature type="active site" evidence="4">
    <location>
        <position position="142"/>
    </location>
</feature>
<dbReference type="PANTHER" id="PTHR10458">
    <property type="entry name" value="PEPTIDE DEFORMYLASE"/>
    <property type="match status" value="1"/>
</dbReference>